<evidence type="ECO:0000313" key="2">
    <source>
        <dbReference type="Proteomes" id="UP000789901"/>
    </source>
</evidence>
<feature type="non-terminal residue" evidence="1">
    <location>
        <position position="1"/>
    </location>
</feature>
<proteinExistence type="predicted"/>
<sequence length="124" mass="14466">VLNCFQHTGILPVVQNEEPTNNDNNNKLMEEMKEDIEALNFRNAMSLEVYINYPEEENTNKILNNQEILTLVTNLELKKDLNNDNSEDEDDSKEISLITHHEALNAIEVLEQYFMQQDLSDKVR</sequence>
<reference evidence="1 2" key="1">
    <citation type="submission" date="2021-06" db="EMBL/GenBank/DDBJ databases">
        <authorList>
            <person name="Kallberg Y."/>
            <person name="Tangrot J."/>
            <person name="Rosling A."/>
        </authorList>
    </citation>
    <scope>NUCLEOTIDE SEQUENCE [LARGE SCALE GENOMIC DNA]</scope>
    <source>
        <strain evidence="1 2">120-4 pot B 10/14</strain>
    </source>
</reference>
<feature type="non-terminal residue" evidence="1">
    <location>
        <position position="124"/>
    </location>
</feature>
<keyword evidence="2" id="KW-1185">Reference proteome</keyword>
<comment type="caution">
    <text evidence="1">The sequence shown here is derived from an EMBL/GenBank/DDBJ whole genome shotgun (WGS) entry which is preliminary data.</text>
</comment>
<accession>A0ABN7XL28</accession>
<name>A0ABN7XL28_GIGMA</name>
<protein>
    <submittedName>
        <fullName evidence="1">5336_t:CDS:1</fullName>
    </submittedName>
</protein>
<dbReference type="Proteomes" id="UP000789901">
    <property type="component" value="Unassembled WGS sequence"/>
</dbReference>
<evidence type="ECO:0000313" key="1">
    <source>
        <dbReference type="EMBL" id="CAG8855043.1"/>
    </source>
</evidence>
<organism evidence="1 2">
    <name type="scientific">Gigaspora margarita</name>
    <dbReference type="NCBI Taxonomy" id="4874"/>
    <lineage>
        <taxon>Eukaryota</taxon>
        <taxon>Fungi</taxon>
        <taxon>Fungi incertae sedis</taxon>
        <taxon>Mucoromycota</taxon>
        <taxon>Glomeromycotina</taxon>
        <taxon>Glomeromycetes</taxon>
        <taxon>Diversisporales</taxon>
        <taxon>Gigasporaceae</taxon>
        <taxon>Gigaspora</taxon>
    </lineage>
</organism>
<dbReference type="EMBL" id="CAJVQB010145263">
    <property type="protein sequence ID" value="CAG8855043.1"/>
    <property type="molecule type" value="Genomic_DNA"/>
</dbReference>
<gene>
    <name evidence="1" type="ORF">GMARGA_LOCUS43864</name>
</gene>